<organism evidence="1 2">
    <name type="scientific">Pandoraea cepalis</name>
    <dbReference type="NCBI Taxonomy" id="2508294"/>
    <lineage>
        <taxon>Bacteria</taxon>
        <taxon>Pseudomonadati</taxon>
        <taxon>Pseudomonadota</taxon>
        <taxon>Betaproteobacteria</taxon>
        <taxon>Burkholderiales</taxon>
        <taxon>Burkholderiaceae</taxon>
        <taxon>Pandoraea</taxon>
    </lineage>
</organism>
<evidence type="ECO:0000313" key="1">
    <source>
        <dbReference type="EMBL" id="VVE18512.1"/>
    </source>
</evidence>
<proteinExistence type="predicted"/>
<sequence length="117" mass="12655">MDTIAASYLTDDRDLPAEEQRRLVIFFGGNGDLYVQVAPKNGPTVDGVRVCTSGGASTQCPGLGPALADAYRAMLAAQEGVKVERRQPSDELEAELRAWRARFPDLVFDGLSEIVDV</sequence>
<protein>
    <submittedName>
        <fullName evidence="1">Uncharacterized protein</fullName>
    </submittedName>
</protein>
<dbReference type="EMBL" id="CABPRY010000006">
    <property type="protein sequence ID" value="VVE18512.1"/>
    <property type="molecule type" value="Genomic_DNA"/>
</dbReference>
<dbReference type="Proteomes" id="UP000396788">
    <property type="component" value="Unassembled WGS sequence"/>
</dbReference>
<dbReference type="AlphaFoldDB" id="A0A5E4W1K1"/>
<dbReference type="RefSeq" id="WP_246174737.1">
    <property type="nucleotide sequence ID" value="NZ_CABPRY010000006.1"/>
</dbReference>
<gene>
    <name evidence="1" type="ORF">PCE31107_03025</name>
</gene>
<accession>A0A5E4W1K1</accession>
<name>A0A5E4W1K1_9BURK</name>
<reference evidence="1 2" key="1">
    <citation type="submission" date="2019-08" db="EMBL/GenBank/DDBJ databases">
        <authorList>
            <person name="Peeters C."/>
        </authorList>
    </citation>
    <scope>NUCLEOTIDE SEQUENCE [LARGE SCALE GENOMIC DNA]</scope>
    <source>
        <strain evidence="1 2">LMG 31107</strain>
    </source>
</reference>
<evidence type="ECO:0000313" key="2">
    <source>
        <dbReference type="Proteomes" id="UP000396788"/>
    </source>
</evidence>